<proteinExistence type="predicted"/>
<evidence type="ECO:0000313" key="5">
    <source>
        <dbReference type="Proteomes" id="UP001281447"/>
    </source>
</evidence>
<keyword evidence="2" id="KW-0812">Transmembrane</keyword>
<dbReference type="Proteomes" id="UP001281447">
    <property type="component" value="Unassembled WGS sequence"/>
</dbReference>
<protein>
    <recommendedName>
        <fullName evidence="3">SH3b domain-containing protein</fullName>
    </recommendedName>
</protein>
<name>A0ABU5C4A9_9BACI</name>
<evidence type="ECO:0000256" key="2">
    <source>
        <dbReference type="SAM" id="Phobius"/>
    </source>
</evidence>
<keyword evidence="5" id="KW-1185">Reference proteome</keyword>
<feature type="domain" description="SH3b" evidence="3">
    <location>
        <begin position="126"/>
        <end position="197"/>
    </location>
</feature>
<evidence type="ECO:0000259" key="3">
    <source>
        <dbReference type="PROSITE" id="PS51781"/>
    </source>
</evidence>
<feature type="region of interest" description="Disordered" evidence="1">
    <location>
        <begin position="95"/>
        <end position="125"/>
    </location>
</feature>
<keyword evidence="2" id="KW-0472">Membrane</keyword>
<evidence type="ECO:0000313" key="4">
    <source>
        <dbReference type="EMBL" id="MDY0394141.1"/>
    </source>
</evidence>
<reference evidence="4 5" key="1">
    <citation type="submission" date="2023-10" db="EMBL/GenBank/DDBJ databases">
        <title>Virgibacillus halophilus 5B73C genome.</title>
        <authorList>
            <person name="Miliotis G."/>
            <person name="Sengupta P."/>
            <person name="Hameed A."/>
            <person name="Chuvochina M."/>
            <person name="Mcdonagh F."/>
            <person name="Simpson A.C."/>
            <person name="Singh N.K."/>
            <person name="Rekha P.D."/>
            <person name="Raman K."/>
            <person name="Hugenholtz P."/>
            <person name="Venkateswaran K."/>
        </authorList>
    </citation>
    <scope>NUCLEOTIDE SEQUENCE [LARGE SCALE GENOMIC DNA]</scope>
    <source>
        <strain evidence="4 5">5B73C</strain>
    </source>
</reference>
<feature type="compositionally biased region" description="Polar residues" evidence="1">
    <location>
        <begin position="99"/>
        <end position="111"/>
    </location>
</feature>
<comment type="caution">
    <text evidence="4">The sequence shown here is derived from an EMBL/GenBank/DDBJ whole genome shotgun (WGS) entry which is preliminary data.</text>
</comment>
<sequence length="307" mass="34734">MSKEEKLQFKKMVNEKRSKLMKVEQSVVIEEKKEDKTLTASRVTRSSIKSFKKRIKYFVVILFILLLVGAGMFTNYKFDLIDRFFADTAIKNETDKNLNTEGPNNNPVVSSDNQNKDNDNQMEEQDDIRYVNVRSAYIRAEHDLDSEASSVTGFGSPYKVSDSYADEENDVEWLQVTSVDSDKETGWISSKLLTIIKDNSSDDSLVASLDELLGIDLNNHTEILGQNEETMEYADRDHTVKDGKITSVTLQTNPAAKDMITARLGEPQLKSKNALMYSGGKYYYIIDLPENDNAESITIGIRDASED</sequence>
<gene>
    <name evidence="4" type="ORF">RWE15_06170</name>
</gene>
<dbReference type="PROSITE" id="PS51781">
    <property type="entry name" value="SH3B"/>
    <property type="match status" value="1"/>
</dbReference>
<feature type="transmembrane region" description="Helical" evidence="2">
    <location>
        <begin position="55"/>
        <end position="73"/>
    </location>
</feature>
<dbReference type="EMBL" id="JAWDIP010000003">
    <property type="protein sequence ID" value="MDY0394141.1"/>
    <property type="molecule type" value="Genomic_DNA"/>
</dbReference>
<dbReference type="Gene3D" id="2.30.30.40">
    <property type="entry name" value="SH3 Domains"/>
    <property type="match status" value="1"/>
</dbReference>
<accession>A0ABU5C4A9</accession>
<organism evidence="4 5">
    <name type="scientific">Tigheibacillus halophilus</name>
    <dbReference type="NCBI Taxonomy" id="361280"/>
    <lineage>
        <taxon>Bacteria</taxon>
        <taxon>Bacillati</taxon>
        <taxon>Bacillota</taxon>
        <taxon>Bacilli</taxon>
        <taxon>Bacillales</taxon>
        <taxon>Bacillaceae</taxon>
        <taxon>Tigheibacillus</taxon>
    </lineage>
</organism>
<dbReference type="InterPro" id="IPR003646">
    <property type="entry name" value="SH3-like_bac-type"/>
</dbReference>
<keyword evidence="2" id="KW-1133">Transmembrane helix</keyword>
<evidence type="ECO:0000256" key="1">
    <source>
        <dbReference type="SAM" id="MobiDB-lite"/>
    </source>
</evidence>